<dbReference type="Pfam" id="PF03479">
    <property type="entry name" value="PCC"/>
    <property type="match status" value="1"/>
</dbReference>
<proteinExistence type="predicted"/>
<organism evidence="3 4">
    <name type="scientific">Bordetella genomosp. 10</name>
    <dbReference type="NCBI Taxonomy" id="1416804"/>
    <lineage>
        <taxon>Bacteria</taxon>
        <taxon>Pseudomonadati</taxon>
        <taxon>Pseudomonadota</taxon>
        <taxon>Betaproteobacteria</taxon>
        <taxon>Burkholderiales</taxon>
        <taxon>Alcaligenaceae</taxon>
        <taxon>Bordetella</taxon>
    </lineage>
</organism>
<accession>A0A261S1Y1</accession>
<dbReference type="Gene3D" id="3.30.1330.80">
    <property type="entry name" value="Hypothetical protein, similar to alpha- acetolactate decarboxylase, domain 2"/>
    <property type="match status" value="1"/>
</dbReference>
<evidence type="ECO:0000313" key="3">
    <source>
        <dbReference type="EMBL" id="OZI30503.1"/>
    </source>
</evidence>
<feature type="domain" description="PPC" evidence="2">
    <location>
        <begin position="37"/>
        <end position="186"/>
    </location>
</feature>
<sequence>MKTVSANHSASREDELPPVRMLRHPGPMPATRWTSVENPGAPALRLALPAGSTLYEALVPVLRERGVTACAINLLDGHFTRGAYCLARPMPDIAQVIAYTSPIMVGRDLRLIGAGATLGEDERGAPLLHCHGLLVDAEGRLIGGHLLTEQCVIGPGGCVAYVHVLGSTRLTRRYDPHIQLAVFQPEPKGDPHADH</sequence>
<keyword evidence="4" id="KW-1185">Reference proteome</keyword>
<evidence type="ECO:0000256" key="1">
    <source>
        <dbReference type="SAM" id="MobiDB-lite"/>
    </source>
</evidence>
<dbReference type="RefSeq" id="WP_094854927.1">
    <property type="nucleotide sequence ID" value="NZ_NEVM01000005.1"/>
</dbReference>
<dbReference type="PROSITE" id="PS51742">
    <property type="entry name" value="PPC"/>
    <property type="match status" value="1"/>
</dbReference>
<gene>
    <name evidence="3" type="ORF">CAL29_21010</name>
</gene>
<protein>
    <recommendedName>
        <fullName evidence="2">PPC domain-containing protein</fullName>
    </recommendedName>
</protein>
<comment type="caution">
    <text evidence="3">The sequence shown here is derived from an EMBL/GenBank/DDBJ whole genome shotgun (WGS) entry which is preliminary data.</text>
</comment>
<reference evidence="4" key="1">
    <citation type="submission" date="2017-05" db="EMBL/GenBank/DDBJ databases">
        <title>Complete and WGS of Bordetella genogroups.</title>
        <authorList>
            <person name="Spilker T."/>
            <person name="Lipuma J."/>
        </authorList>
    </citation>
    <scope>NUCLEOTIDE SEQUENCE [LARGE SCALE GENOMIC DNA]</scope>
    <source>
        <strain evidence="4">AU16122</strain>
    </source>
</reference>
<feature type="region of interest" description="Disordered" evidence="1">
    <location>
        <begin position="1"/>
        <end position="24"/>
    </location>
</feature>
<dbReference type="SUPFAM" id="SSF117856">
    <property type="entry name" value="AF0104/ALDC/Ptd012-like"/>
    <property type="match status" value="1"/>
</dbReference>
<dbReference type="OrthoDB" id="8720942at2"/>
<evidence type="ECO:0000313" key="4">
    <source>
        <dbReference type="Proteomes" id="UP000216020"/>
    </source>
</evidence>
<dbReference type="Proteomes" id="UP000216020">
    <property type="component" value="Unassembled WGS sequence"/>
</dbReference>
<dbReference type="EMBL" id="NEVM01000005">
    <property type="protein sequence ID" value="OZI30503.1"/>
    <property type="molecule type" value="Genomic_DNA"/>
</dbReference>
<evidence type="ECO:0000259" key="2">
    <source>
        <dbReference type="PROSITE" id="PS51742"/>
    </source>
</evidence>
<dbReference type="AlphaFoldDB" id="A0A261S1Y1"/>
<dbReference type="InterPro" id="IPR005175">
    <property type="entry name" value="PPC_dom"/>
</dbReference>
<name>A0A261S1Y1_9BORD</name>